<accession>A0ABR1JR16</accession>
<dbReference type="Proteomes" id="UP001498398">
    <property type="component" value="Unassembled WGS sequence"/>
</dbReference>
<feature type="region of interest" description="Disordered" evidence="1">
    <location>
        <begin position="27"/>
        <end position="84"/>
    </location>
</feature>
<organism evidence="2 3">
    <name type="scientific">Marasmiellus scandens</name>
    <dbReference type="NCBI Taxonomy" id="2682957"/>
    <lineage>
        <taxon>Eukaryota</taxon>
        <taxon>Fungi</taxon>
        <taxon>Dikarya</taxon>
        <taxon>Basidiomycota</taxon>
        <taxon>Agaricomycotina</taxon>
        <taxon>Agaricomycetes</taxon>
        <taxon>Agaricomycetidae</taxon>
        <taxon>Agaricales</taxon>
        <taxon>Marasmiineae</taxon>
        <taxon>Omphalotaceae</taxon>
        <taxon>Marasmiellus</taxon>
    </lineage>
</organism>
<gene>
    <name evidence="2" type="ORF">VKT23_007416</name>
</gene>
<evidence type="ECO:0000313" key="2">
    <source>
        <dbReference type="EMBL" id="KAK7462839.1"/>
    </source>
</evidence>
<proteinExistence type="predicted"/>
<comment type="caution">
    <text evidence="2">The sequence shown here is derived from an EMBL/GenBank/DDBJ whole genome shotgun (WGS) entry which is preliminary data.</text>
</comment>
<evidence type="ECO:0000313" key="3">
    <source>
        <dbReference type="Proteomes" id="UP001498398"/>
    </source>
</evidence>
<keyword evidence="3" id="KW-1185">Reference proteome</keyword>
<reference evidence="2 3" key="1">
    <citation type="submission" date="2024-01" db="EMBL/GenBank/DDBJ databases">
        <title>A draft genome for the cacao thread blight pathogen Marasmiellus scandens.</title>
        <authorList>
            <person name="Baruah I.K."/>
            <person name="Leung J."/>
            <person name="Bukari Y."/>
            <person name="Amoako-Attah I."/>
            <person name="Meinhardt L.W."/>
            <person name="Bailey B.A."/>
            <person name="Cohen S.P."/>
        </authorList>
    </citation>
    <scope>NUCLEOTIDE SEQUENCE [LARGE SCALE GENOMIC DNA]</scope>
    <source>
        <strain evidence="2 3">GH-19</strain>
    </source>
</reference>
<dbReference type="EMBL" id="JBANRG010000010">
    <property type="protein sequence ID" value="KAK7462839.1"/>
    <property type="molecule type" value="Genomic_DNA"/>
</dbReference>
<sequence>MAASNKGRTLAIGTVTAIALSAGAMYSMSREKKKSTNDLTHPMNPGPHQSTIGAGGDEHLSPAAVSEVVTKGRTKDTNTDPRTK</sequence>
<evidence type="ECO:0000256" key="1">
    <source>
        <dbReference type="SAM" id="MobiDB-lite"/>
    </source>
</evidence>
<name>A0ABR1JR16_9AGAR</name>
<feature type="compositionally biased region" description="Basic and acidic residues" evidence="1">
    <location>
        <begin position="73"/>
        <end position="84"/>
    </location>
</feature>
<protein>
    <submittedName>
        <fullName evidence="2">Uncharacterized protein</fullName>
    </submittedName>
</protein>